<dbReference type="InterPro" id="IPR007326">
    <property type="entry name" value="Lipoprotein-assoc_dom"/>
</dbReference>
<name>A0A292IIS9_9MOLU</name>
<feature type="region of interest" description="Disordered" evidence="1">
    <location>
        <begin position="1"/>
        <end position="128"/>
    </location>
</feature>
<feature type="compositionally biased region" description="Low complexity" evidence="1">
    <location>
        <begin position="76"/>
        <end position="92"/>
    </location>
</feature>
<evidence type="ECO:0000313" key="3">
    <source>
        <dbReference type="EMBL" id="CDN40462.1"/>
    </source>
</evidence>
<dbReference type="RefSeq" id="WP_343251809.1">
    <property type="nucleotide sequence ID" value="NZ_HG937516.1"/>
</dbReference>
<protein>
    <recommendedName>
        <fullName evidence="2">Lipoprotein-associated type-17 domain-containing protein</fullName>
    </recommendedName>
</protein>
<feature type="compositionally biased region" description="Basic and acidic residues" evidence="1">
    <location>
        <begin position="93"/>
        <end position="107"/>
    </location>
</feature>
<feature type="compositionally biased region" description="Low complexity" evidence="1">
    <location>
        <begin position="31"/>
        <end position="61"/>
    </location>
</feature>
<evidence type="ECO:0000256" key="1">
    <source>
        <dbReference type="SAM" id="MobiDB-lite"/>
    </source>
</evidence>
<gene>
    <name evidence="3" type="ORF">MAMA39_03420</name>
</gene>
<feature type="compositionally biased region" description="Polar residues" evidence="1">
    <location>
        <begin position="8"/>
        <end position="30"/>
    </location>
</feature>
<sequence>MIGGIASACSTARNVSPGNQGSTETVPSGSNNNQNKPETNNKQSESEGSNNQNKPEQNNKQSESEGSNNQTKPEANNKQNESEGNNNQTNPEENNKQVDPEGDKQTKPDGNNNEVQPKETNKQSEAEIKKEKETVIGIFNKIPVTAITTQKNKNVLPSDVTDNIGNLNKANEQLKNKIPDVPNEFEYLISAEGNDDKGILNIKIGLRKKDSADFFDLQGNRSTTQVNKVVLVSGYQNNKQAALSFYKKITDNSSAKTVNTNKNAMEIGEKFREIKHKSSLSISEQIKFINDQIKENKQKLPSSLTVPKGFVLKISASPNVTKGKVVFKFSLLKNEKIYDKDGSSRELEAVFEKPGVSYMSGKDFDIVGYTTTESAGPTKTKPRR</sequence>
<feature type="domain" description="Lipoprotein-associated type-17" evidence="2">
    <location>
        <begin position="139"/>
        <end position="235"/>
    </location>
</feature>
<dbReference type="Pfam" id="PF04200">
    <property type="entry name" value="Lipoprotein_17"/>
    <property type="match status" value="1"/>
</dbReference>
<dbReference type="AlphaFoldDB" id="A0A292IIS9"/>
<keyword evidence="4" id="KW-1185">Reference proteome</keyword>
<dbReference type="KEGG" id="mamp:MAMA39_03420"/>
<feature type="compositionally biased region" description="Polar residues" evidence="1">
    <location>
        <begin position="64"/>
        <end position="74"/>
    </location>
</feature>
<accession>A0A292IIS9</accession>
<evidence type="ECO:0000259" key="2">
    <source>
        <dbReference type="Pfam" id="PF04200"/>
    </source>
</evidence>
<organism evidence="3 4">
    <name type="scientific">Mycoplasma amphoriforme A39</name>
    <dbReference type="NCBI Taxonomy" id="572419"/>
    <lineage>
        <taxon>Bacteria</taxon>
        <taxon>Bacillati</taxon>
        <taxon>Mycoplasmatota</taxon>
        <taxon>Mollicutes</taxon>
        <taxon>Mycoplasmataceae</taxon>
        <taxon>Mycoplasma</taxon>
    </lineage>
</organism>
<feature type="compositionally biased region" description="Basic and acidic residues" evidence="1">
    <location>
        <begin position="116"/>
        <end position="128"/>
    </location>
</feature>
<evidence type="ECO:0000313" key="4">
    <source>
        <dbReference type="Proteomes" id="UP000261764"/>
    </source>
</evidence>
<dbReference type="EMBL" id="HG937516">
    <property type="protein sequence ID" value="CDN40462.1"/>
    <property type="molecule type" value="Genomic_DNA"/>
</dbReference>
<dbReference type="Proteomes" id="UP000261764">
    <property type="component" value="Chromosome I"/>
</dbReference>
<proteinExistence type="predicted"/>
<reference evidence="3 4" key="1">
    <citation type="journal article" date="2015" name="Clin. Infect. Dis.">
        <title>Genomic Investigations unmask Mycoplasma amphoriforme, a new respiratory pathogen.</title>
        <authorList>
            <person name="Gillespie S.H."/>
            <person name="Ling C.L."/>
            <person name="Oravcova K."/>
            <person name="Pinheiro M."/>
            <person name="Wells L."/>
            <person name="Bryant J.M."/>
            <person name="McHugh T.D."/>
            <person name="Bebear C."/>
            <person name="Webster D."/>
            <person name="Harris S.R."/>
            <person name="Seth-Smith H.M."/>
            <person name="Thomson N.R."/>
        </authorList>
    </citation>
    <scope>NUCLEOTIDE SEQUENCE [LARGE SCALE GENOMIC DNA]</scope>
    <source>
        <strain evidence="3 4">A39</strain>
    </source>
</reference>